<feature type="repeat" description="PPR" evidence="2">
    <location>
        <begin position="263"/>
        <end position="297"/>
    </location>
</feature>
<evidence type="ECO:0000256" key="1">
    <source>
        <dbReference type="ARBA" id="ARBA00022737"/>
    </source>
</evidence>
<feature type="compositionally biased region" description="Low complexity" evidence="3">
    <location>
        <begin position="1047"/>
        <end position="1067"/>
    </location>
</feature>
<comment type="caution">
    <text evidence="5">The sequence shown here is derived from an EMBL/GenBank/DDBJ whole genome shotgun (WGS) entry which is preliminary data.</text>
</comment>
<feature type="compositionally biased region" description="Basic and acidic residues" evidence="3">
    <location>
        <begin position="1380"/>
        <end position="1396"/>
    </location>
</feature>
<keyword evidence="6" id="KW-1185">Reference proteome</keyword>
<dbReference type="PANTHER" id="PTHR46669:SF1">
    <property type="entry name" value="LEUCINE-RICH PPR MOTIF-CONTAINING PROTEIN, MITOCHONDRIAL"/>
    <property type="match status" value="1"/>
</dbReference>
<dbReference type="Pfam" id="PF01535">
    <property type="entry name" value="PPR"/>
    <property type="match status" value="1"/>
</dbReference>
<dbReference type="GO" id="GO:0005634">
    <property type="term" value="C:nucleus"/>
    <property type="evidence" value="ECO:0007669"/>
    <property type="project" value="TreeGrafter"/>
</dbReference>
<dbReference type="Proteomes" id="UP000639338">
    <property type="component" value="Unassembled WGS sequence"/>
</dbReference>
<dbReference type="InterPro" id="IPR011990">
    <property type="entry name" value="TPR-like_helical_dom_sf"/>
</dbReference>
<dbReference type="NCBIfam" id="TIGR00756">
    <property type="entry name" value="PPR"/>
    <property type="match status" value="2"/>
</dbReference>
<dbReference type="PROSITE" id="PS51375">
    <property type="entry name" value="PPR"/>
    <property type="match status" value="3"/>
</dbReference>
<evidence type="ECO:0000313" key="6">
    <source>
        <dbReference type="Proteomes" id="UP000639338"/>
    </source>
</evidence>
<evidence type="ECO:0000259" key="4">
    <source>
        <dbReference type="Pfam" id="PF17177"/>
    </source>
</evidence>
<accession>A0A834XKK1</accession>
<dbReference type="EMBL" id="JACMRX010000005">
    <property type="protein sequence ID" value="KAF7988527.1"/>
    <property type="molecule type" value="Genomic_DNA"/>
</dbReference>
<organism evidence="5 6">
    <name type="scientific">Aphidius gifuensis</name>
    <name type="common">Parasitoid wasp</name>
    <dbReference type="NCBI Taxonomy" id="684658"/>
    <lineage>
        <taxon>Eukaryota</taxon>
        <taxon>Metazoa</taxon>
        <taxon>Ecdysozoa</taxon>
        <taxon>Arthropoda</taxon>
        <taxon>Hexapoda</taxon>
        <taxon>Insecta</taxon>
        <taxon>Pterygota</taxon>
        <taxon>Neoptera</taxon>
        <taxon>Endopterygota</taxon>
        <taxon>Hymenoptera</taxon>
        <taxon>Apocrita</taxon>
        <taxon>Ichneumonoidea</taxon>
        <taxon>Braconidae</taxon>
        <taxon>Aphidiinae</taxon>
        <taxon>Aphidius</taxon>
    </lineage>
</organism>
<evidence type="ECO:0000256" key="2">
    <source>
        <dbReference type="PROSITE-ProRule" id="PRU00708"/>
    </source>
</evidence>
<feature type="repeat" description="PPR" evidence="2">
    <location>
        <begin position="193"/>
        <end position="227"/>
    </location>
</feature>
<name>A0A834XKK1_APHGI</name>
<dbReference type="Gene3D" id="1.25.40.10">
    <property type="entry name" value="Tetratricopeptide repeat domain"/>
    <property type="match status" value="2"/>
</dbReference>
<feature type="repeat" description="PPR" evidence="2">
    <location>
        <begin position="963"/>
        <end position="997"/>
    </location>
</feature>
<evidence type="ECO:0000313" key="5">
    <source>
        <dbReference type="EMBL" id="KAF7988527.1"/>
    </source>
</evidence>
<evidence type="ECO:0000256" key="3">
    <source>
        <dbReference type="SAM" id="MobiDB-lite"/>
    </source>
</evidence>
<dbReference type="GO" id="GO:0005739">
    <property type="term" value="C:mitochondrion"/>
    <property type="evidence" value="ECO:0007669"/>
    <property type="project" value="TreeGrafter"/>
</dbReference>
<gene>
    <name evidence="5" type="ORF">HCN44_001100</name>
</gene>
<feature type="region of interest" description="Disordered" evidence="3">
    <location>
        <begin position="1373"/>
        <end position="1396"/>
    </location>
</feature>
<dbReference type="OrthoDB" id="185373at2759"/>
<feature type="region of interest" description="Disordered" evidence="3">
    <location>
        <begin position="1047"/>
        <end position="1069"/>
    </location>
</feature>
<feature type="domain" description="PROP1-like PPR" evidence="4">
    <location>
        <begin position="184"/>
        <end position="333"/>
    </location>
</feature>
<protein>
    <recommendedName>
        <fullName evidence="4">PROP1-like PPR domain-containing protein</fullName>
    </recommendedName>
</protein>
<reference evidence="5 6" key="1">
    <citation type="submission" date="2020-08" db="EMBL/GenBank/DDBJ databases">
        <title>Aphidius gifuensis genome sequencing and assembly.</title>
        <authorList>
            <person name="Du Z."/>
        </authorList>
    </citation>
    <scope>NUCLEOTIDE SEQUENCE [LARGE SCALE GENOMIC DNA]</scope>
    <source>
        <strain evidence="5">YNYX2018</strain>
        <tissue evidence="5">Adults</tissue>
    </source>
</reference>
<proteinExistence type="predicted"/>
<dbReference type="GO" id="GO:0070129">
    <property type="term" value="P:regulation of mitochondrial translation"/>
    <property type="evidence" value="ECO:0007669"/>
    <property type="project" value="TreeGrafter"/>
</dbReference>
<sequence length="1396" mass="159823">MATILRYAKYLRQVPGGLSRRLNIVHNHVEASPGKFNLQHHQLPQLSAGYATSAGLKSFPSSSSSQPSLSSSSLSPIQNYEKSYQNLELQLRKSGRALKSDIERILGEIELLHTIPSLDALLLIRCCGKPLIDRNSSECIELVNEVWSTLEKLKVPLDVSHYNALLNVYLEKNYKFSPNNFMNTMMNNGVDLNRVTYQRLIAGYCQTGDIEGATNILAIMHSKGIPVCENIFNSLITGHSEANDMDNAVGILKTMDSSGIQHSADTYCALLCAYAKRGDMESINKIHDDLKKLNLTLLDNHTIDVILSLAVNGHTDKAYEYSKNLNKEVVSDSEIGRLLVKLVDIKQLDLAIKLLKLTSNDETRYQIRSTYLIRSIASHKNYNTEEIINMCRILEDENLHKRAFIVTLYHILSNNIDCDRAINLMKTYASRDGEIREHYFWPILKEHSKNSNIDGIIGTLKIMINDFNIMPSLETLKEYVIPYMFGTYENIMAALREINIPKENAANAIFGRLIYERKLRNAVMFLTSYPGNYSKDAFLKSIIDSLNYRIDVKSFVILLRFLNDNNTDGSSDVDNTSVALVDEALRGCLTQITTYKSKTIFKIIDELIESGLTISNDVANEIRDNLSSKLTPEIDDKIKLLSSGTLKQVPMIEYNPYLNSSSSSATSSSSSTMSREAIMGSYNLIDLRRQFAYNVEKKDDKLVYDTLIKMENSGYSSAAVYAQAIDIFCETNNMDAASKFMKIFEEKYPDGKLDHQKVLKYATLLIKNDRFEDAIEFISNKPVPNGEERKSRSVASCVRRLFETVVETKHVDNLNQLFNFLKSKNYVEIDNYILGPLIKIHIVRNDLPKALDTFERACIDYKCTPYKNVLSMTFIENEDANSLQKLTDLCTEIHGESNALVDLAFMFLECGRVRQAKKILETSGIQVYNDKIINAIERFSRIDKFEYLEQITKITRNVSRLDRGLLYNTLLEVYNDRNDYERGLALWTEMQEDNVQPTNYFLNLLSNLLKKNNQPVPFIYNSSTIDNQKQSSLSINTYNNNNNYNNNINNNINNNNNNDNNNNNNDNINKRKITRRSFDENLADALDRKDWAQAEDICRNPTNARKETRNKLGALIRALIDNNEIDRAIILTRSVLQQNYGIRLFLFGELCEKLIDAKRFDDIEEFKNILSEEQIYELDFYKIFSKAQIIKNGIKNYIENNNFEVCNDDVRSAEKNIHFGELTHGLLCDPSAVGDFELWAKKLADKGITRAMQSLWNYHFINKSPEADELWTNYMMNNKSPLIRPIIDFAIQNKDVMLIKRLVQKLDNHPQLNINSKCRALNGLITTHTLAGQYDEALNVLNDVTKRYRLELFSRRTLLELKQGLEQSGKQFPFDLDNNDYSRNEPEELVKETASM</sequence>
<dbReference type="PANTHER" id="PTHR46669">
    <property type="entry name" value="LEUCINE-RICH PPR MOTIF-CONTAINING PROTEIN, MITOCHONDRIAL"/>
    <property type="match status" value="1"/>
</dbReference>
<dbReference type="Pfam" id="PF17177">
    <property type="entry name" value="PPR_long"/>
    <property type="match status" value="1"/>
</dbReference>
<dbReference type="InterPro" id="IPR033443">
    <property type="entry name" value="PROP1-like_PPR_dom"/>
</dbReference>
<dbReference type="InterPro" id="IPR033490">
    <property type="entry name" value="LRP130"/>
</dbReference>
<dbReference type="GO" id="GO:0003730">
    <property type="term" value="F:mRNA 3'-UTR binding"/>
    <property type="evidence" value="ECO:0007669"/>
    <property type="project" value="TreeGrafter"/>
</dbReference>
<dbReference type="InterPro" id="IPR002885">
    <property type="entry name" value="PPR_rpt"/>
</dbReference>
<keyword evidence="1" id="KW-0677">Repeat</keyword>